<accession>A0A1Z4LUX2</accession>
<proteinExistence type="predicted"/>
<reference evidence="1 2" key="1">
    <citation type="submission" date="2017-06" db="EMBL/GenBank/DDBJ databases">
        <title>Genome sequencing of cyanobaciteial culture collection at National Institute for Environmental Studies (NIES).</title>
        <authorList>
            <person name="Hirose Y."/>
            <person name="Shimura Y."/>
            <person name="Fujisawa T."/>
            <person name="Nakamura Y."/>
            <person name="Kawachi M."/>
        </authorList>
    </citation>
    <scope>NUCLEOTIDE SEQUENCE [LARGE SCALE GENOMIC DNA]</scope>
    <source>
        <strain evidence="1 2">NIES-267</strain>
    </source>
</reference>
<gene>
    <name evidence="1" type="ORF">NIES267_45480</name>
</gene>
<protein>
    <submittedName>
        <fullName evidence="1">Uncharacterized protein</fullName>
    </submittedName>
</protein>
<dbReference type="EMBL" id="AP018227">
    <property type="protein sequence ID" value="BAY85050.1"/>
    <property type="molecule type" value="Genomic_DNA"/>
</dbReference>
<dbReference type="AlphaFoldDB" id="A0A1Z4LUX2"/>
<sequence length="48" mass="5356">MCEKLLLAIGLTLALHLCTLTGLFSLSHTAEKDIQNEAFRFVAHKNEN</sequence>
<dbReference type="Proteomes" id="UP000218418">
    <property type="component" value="Chromosome"/>
</dbReference>
<evidence type="ECO:0000313" key="2">
    <source>
        <dbReference type="Proteomes" id="UP000218418"/>
    </source>
</evidence>
<keyword evidence="2" id="KW-1185">Reference proteome</keyword>
<evidence type="ECO:0000313" key="1">
    <source>
        <dbReference type="EMBL" id="BAY85050.1"/>
    </source>
</evidence>
<organism evidence="1 2">
    <name type="scientific">Calothrix parasitica NIES-267</name>
    <dbReference type="NCBI Taxonomy" id="1973488"/>
    <lineage>
        <taxon>Bacteria</taxon>
        <taxon>Bacillati</taxon>
        <taxon>Cyanobacteriota</taxon>
        <taxon>Cyanophyceae</taxon>
        <taxon>Nostocales</taxon>
        <taxon>Calotrichaceae</taxon>
        <taxon>Calothrix</taxon>
    </lineage>
</organism>
<name>A0A1Z4LUX2_9CYAN</name>